<dbReference type="EMBL" id="JABSTQ010009396">
    <property type="protein sequence ID" value="KAG0429627.1"/>
    <property type="molecule type" value="Genomic_DNA"/>
</dbReference>
<name>A0AC60Q9F8_IXOPE</name>
<proteinExistence type="predicted"/>
<evidence type="ECO:0000313" key="1">
    <source>
        <dbReference type="EMBL" id="KAG0429627.1"/>
    </source>
</evidence>
<gene>
    <name evidence="1" type="ORF">HPB47_023453</name>
</gene>
<sequence length="432" mass="47313">MATSQAPDNVFDVILGTYEEFVLGYSLEKQGKGKYSLRQTFTNHSHLGSVRCIAASGRFVASGSTDETVRLFNMRTRCEMGALMQHDGTIADVQFYKSSHLFSASEDKTICIWNTGSWQCLKTLRGHKAEVTSLAVHPTGKLLLSVSKDRTLRTWNLVKGRNAYITNIKVAADFVDWSPAGDHFVVGLGKSLDVYSAEKAGKVHSIDFGKRLCCVAFLTNDVLVLGGDGGSVEIHNIKKKSVYHMFTAHSTRVKAAAVVNVSNETLLVTAGSEGSVRVWKVNMKKLDNDPTLLCEAKCGCRITCMALHMPEVLEEKPRKKGKELAKGDDGRKAKSDDRSGGADDEDEEADGSGDDEVNENGEGEGEGSEVDDEKESEDEADVEGNVDEQAEDESEGEQSEEEEEEVVEDETSSEEDQETKPPLPKRRKMAAK</sequence>
<organism evidence="1 2">
    <name type="scientific">Ixodes persulcatus</name>
    <name type="common">Taiga tick</name>
    <dbReference type="NCBI Taxonomy" id="34615"/>
    <lineage>
        <taxon>Eukaryota</taxon>
        <taxon>Metazoa</taxon>
        <taxon>Ecdysozoa</taxon>
        <taxon>Arthropoda</taxon>
        <taxon>Chelicerata</taxon>
        <taxon>Arachnida</taxon>
        <taxon>Acari</taxon>
        <taxon>Parasitiformes</taxon>
        <taxon>Ixodida</taxon>
        <taxon>Ixodoidea</taxon>
        <taxon>Ixodidae</taxon>
        <taxon>Ixodinae</taxon>
        <taxon>Ixodes</taxon>
    </lineage>
</organism>
<reference evidence="1 2" key="1">
    <citation type="journal article" date="2020" name="Cell">
        <title>Large-Scale Comparative Analyses of Tick Genomes Elucidate Their Genetic Diversity and Vector Capacities.</title>
        <authorList>
            <consortium name="Tick Genome and Microbiome Consortium (TIGMIC)"/>
            <person name="Jia N."/>
            <person name="Wang J."/>
            <person name="Shi W."/>
            <person name="Du L."/>
            <person name="Sun Y."/>
            <person name="Zhan W."/>
            <person name="Jiang J.F."/>
            <person name="Wang Q."/>
            <person name="Zhang B."/>
            <person name="Ji P."/>
            <person name="Bell-Sakyi L."/>
            <person name="Cui X.M."/>
            <person name="Yuan T.T."/>
            <person name="Jiang B.G."/>
            <person name="Yang W.F."/>
            <person name="Lam T.T."/>
            <person name="Chang Q.C."/>
            <person name="Ding S.J."/>
            <person name="Wang X.J."/>
            <person name="Zhu J.G."/>
            <person name="Ruan X.D."/>
            <person name="Zhao L."/>
            <person name="Wei J.T."/>
            <person name="Ye R.Z."/>
            <person name="Que T.C."/>
            <person name="Du C.H."/>
            <person name="Zhou Y.H."/>
            <person name="Cheng J.X."/>
            <person name="Dai P.F."/>
            <person name="Guo W.B."/>
            <person name="Han X.H."/>
            <person name="Huang E.J."/>
            <person name="Li L.F."/>
            <person name="Wei W."/>
            <person name="Gao Y.C."/>
            <person name="Liu J.Z."/>
            <person name="Shao H.Z."/>
            <person name="Wang X."/>
            <person name="Wang C.C."/>
            <person name="Yang T.C."/>
            <person name="Huo Q.B."/>
            <person name="Li W."/>
            <person name="Chen H.Y."/>
            <person name="Chen S.E."/>
            <person name="Zhou L.G."/>
            <person name="Ni X.B."/>
            <person name="Tian J.H."/>
            <person name="Sheng Y."/>
            <person name="Liu T."/>
            <person name="Pan Y.S."/>
            <person name="Xia L.Y."/>
            <person name="Li J."/>
            <person name="Zhao F."/>
            <person name="Cao W.C."/>
        </authorList>
    </citation>
    <scope>NUCLEOTIDE SEQUENCE [LARGE SCALE GENOMIC DNA]</scope>
    <source>
        <strain evidence="1">Iper-2018</strain>
    </source>
</reference>
<keyword evidence="2" id="KW-1185">Reference proteome</keyword>
<comment type="caution">
    <text evidence="1">The sequence shown here is derived from an EMBL/GenBank/DDBJ whole genome shotgun (WGS) entry which is preliminary data.</text>
</comment>
<evidence type="ECO:0000313" key="2">
    <source>
        <dbReference type="Proteomes" id="UP000805193"/>
    </source>
</evidence>
<dbReference type="Proteomes" id="UP000805193">
    <property type="component" value="Unassembled WGS sequence"/>
</dbReference>
<accession>A0AC60Q9F8</accession>
<protein>
    <submittedName>
        <fullName evidence="1">Uncharacterized protein</fullName>
    </submittedName>
</protein>